<accession>A0A920CH73</accession>
<dbReference type="AlphaFoldDB" id="A0A920CH73"/>
<protein>
    <recommendedName>
        <fullName evidence="1">HTH cro/C1-type domain-containing protein</fullName>
    </recommendedName>
</protein>
<reference evidence="2 3" key="1">
    <citation type="submission" date="2021-03" db="EMBL/GenBank/DDBJ databases">
        <title>Antimicrobial resistance genes in bacteria isolated from Japanese honey, and their potential for conferring macrolide and lincosamide resistance in the American foulbrood pathogen Paenibacillus larvae.</title>
        <authorList>
            <person name="Okamoto M."/>
            <person name="Kumagai M."/>
            <person name="Kanamori H."/>
            <person name="Takamatsu D."/>
        </authorList>
    </citation>
    <scope>NUCLEOTIDE SEQUENCE [LARGE SCALE GENOMIC DNA]</scope>
    <source>
        <strain evidence="2 3">J41TS12</strain>
    </source>
</reference>
<dbReference type="PROSITE" id="PS50943">
    <property type="entry name" value="HTH_CROC1"/>
    <property type="match status" value="1"/>
</dbReference>
<evidence type="ECO:0000313" key="2">
    <source>
        <dbReference type="EMBL" id="GIO36864.1"/>
    </source>
</evidence>
<dbReference type="Gene3D" id="1.10.260.40">
    <property type="entry name" value="lambda repressor-like DNA-binding domains"/>
    <property type="match status" value="1"/>
</dbReference>
<dbReference type="GO" id="GO:0003677">
    <property type="term" value="F:DNA binding"/>
    <property type="evidence" value="ECO:0007669"/>
    <property type="project" value="InterPro"/>
</dbReference>
<dbReference type="CDD" id="cd00093">
    <property type="entry name" value="HTH_XRE"/>
    <property type="match status" value="1"/>
</dbReference>
<dbReference type="SMART" id="SM00530">
    <property type="entry name" value="HTH_XRE"/>
    <property type="match status" value="1"/>
</dbReference>
<proteinExistence type="predicted"/>
<dbReference type="InterPro" id="IPR010982">
    <property type="entry name" value="Lambda_DNA-bd_dom_sf"/>
</dbReference>
<dbReference type="Pfam" id="PF13443">
    <property type="entry name" value="HTH_26"/>
    <property type="match status" value="1"/>
</dbReference>
<evidence type="ECO:0000259" key="1">
    <source>
        <dbReference type="PROSITE" id="PS50943"/>
    </source>
</evidence>
<comment type="caution">
    <text evidence="2">The sequence shown here is derived from an EMBL/GenBank/DDBJ whole genome shotgun (WGS) entry which is preliminary data.</text>
</comment>
<sequence>MALVRRRCRLRYLLARAKMTQAELSRRTGYSPQQISNWVNDREHMNYESAATVAYVLSCHMEELYELEWI</sequence>
<gene>
    <name evidence="2" type="ORF">J41TS12_17250</name>
</gene>
<dbReference type="EMBL" id="BORR01000005">
    <property type="protein sequence ID" value="GIO36864.1"/>
    <property type="molecule type" value="Genomic_DNA"/>
</dbReference>
<keyword evidence="3" id="KW-1185">Reference proteome</keyword>
<dbReference type="InterPro" id="IPR001387">
    <property type="entry name" value="Cro/C1-type_HTH"/>
</dbReference>
<feature type="domain" description="HTH cro/C1-type" evidence="1">
    <location>
        <begin position="10"/>
        <end position="64"/>
    </location>
</feature>
<dbReference type="RefSeq" id="WP_283248960.1">
    <property type="nucleotide sequence ID" value="NZ_BORR01000005.1"/>
</dbReference>
<name>A0A920CH73_9BACL</name>
<dbReference type="SUPFAM" id="SSF47413">
    <property type="entry name" value="lambda repressor-like DNA-binding domains"/>
    <property type="match status" value="1"/>
</dbReference>
<dbReference type="Proteomes" id="UP000681162">
    <property type="component" value="Unassembled WGS sequence"/>
</dbReference>
<evidence type="ECO:0000313" key="3">
    <source>
        <dbReference type="Proteomes" id="UP000681162"/>
    </source>
</evidence>
<organism evidence="2 3">
    <name type="scientific">Paenibacillus antibioticophila</name>
    <dbReference type="NCBI Taxonomy" id="1274374"/>
    <lineage>
        <taxon>Bacteria</taxon>
        <taxon>Bacillati</taxon>
        <taxon>Bacillota</taxon>
        <taxon>Bacilli</taxon>
        <taxon>Bacillales</taxon>
        <taxon>Paenibacillaceae</taxon>
        <taxon>Paenibacillus</taxon>
    </lineage>
</organism>